<accession>A0AAP2DCH6</accession>
<keyword evidence="2" id="KW-1185">Reference proteome</keyword>
<comment type="caution">
    <text evidence="1">The sequence shown here is derived from an EMBL/GenBank/DDBJ whole genome shotgun (WGS) entry which is preliminary data.</text>
</comment>
<dbReference type="RefSeq" id="WP_254091511.1">
    <property type="nucleotide sequence ID" value="NZ_JAHESC010000024.1"/>
</dbReference>
<gene>
    <name evidence="1" type="ORF">KK078_17065</name>
</gene>
<protein>
    <submittedName>
        <fullName evidence="1">DUF3192 domain-containing protein</fullName>
    </submittedName>
</protein>
<dbReference type="Proteomes" id="UP001319180">
    <property type="component" value="Unassembled WGS sequence"/>
</dbReference>
<dbReference type="AlphaFoldDB" id="A0AAP2DCH6"/>
<evidence type="ECO:0000313" key="1">
    <source>
        <dbReference type="EMBL" id="MBT1688285.1"/>
    </source>
</evidence>
<sequence length="219" mass="24899">MKRFYVWVFIITIVGWGMSCHGDRIDRNVRNSQKLKVGMTQEEALAIMGEPDYIREHANEKGVYDYYYESPFGASDLIFFTVDPAKRVIEVTPYPELPYAFESAAHPLGSGYTIDFSDVYSGEKALSDSANNVIIKGPVLDYVFDSLYIVVAERPFDSIPACAAPGKTFEIKCREAFDKSTFSQYWIVYKKDRKVNGPLSERNFQAVKDTLEVASNLKY</sequence>
<dbReference type="EMBL" id="JAHESC010000024">
    <property type="protein sequence ID" value="MBT1688285.1"/>
    <property type="molecule type" value="Genomic_DNA"/>
</dbReference>
<reference evidence="1 2" key="1">
    <citation type="submission" date="2021-05" db="EMBL/GenBank/DDBJ databases">
        <title>A Polyphasic approach of four new species of the genus Ohtaekwangia: Ohtaekwangia histidinii sp. nov., Ohtaekwangia cretensis sp. nov., Ohtaekwangia indiensis sp. nov., Ohtaekwangia reichenbachii sp. nov. from diverse environment.</title>
        <authorList>
            <person name="Octaviana S."/>
        </authorList>
    </citation>
    <scope>NUCLEOTIDE SEQUENCE [LARGE SCALE GENOMIC DNA]</scope>
    <source>
        <strain evidence="1 2">PWU37</strain>
    </source>
</reference>
<proteinExistence type="predicted"/>
<evidence type="ECO:0000313" key="2">
    <source>
        <dbReference type="Proteomes" id="UP001319180"/>
    </source>
</evidence>
<name>A0AAP2DCH6_9BACT</name>
<dbReference type="PROSITE" id="PS51257">
    <property type="entry name" value="PROKAR_LIPOPROTEIN"/>
    <property type="match status" value="1"/>
</dbReference>
<organism evidence="1 2">
    <name type="scientific">Dawidia soli</name>
    <dbReference type="NCBI Taxonomy" id="2782352"/>
    <lineage>
        <taxon>Bacteria</taxon>
        <taxon>Pseudomonadati</taxon>
        <taxon>Bacteroidota</taxon>
        <taxon>Cytophagia</taxon>
        <taxon>Cytophagales</taxon>
        <taxon>Chryseotaleaceae</taxon>
        <taxon>Dawidia</taxon>
    </lineage>
</organism>